<protein>
    <recommendedName>
        <fullName evidence="3">Restriction endonuclease type IV Mrr domain-containing protein</fullName>
    </recommendedName>
</protein>
<gene>
    <name evidence="1" type="ordered locus">Krad_0037</name>
</gene>
<dbReference type="AlphaFoldDB" id="A6W3Z0"/>
<sequence>MRGDEARVVAQFSAWLQDAGWQVSTEVDFCDVVATRGGQTLYAEAKGRTTSPGLDVDTMYGQLLRRMLPQVGEDVRYAVVVPQAARTHALRVPEAIRARLNVDVYVVSDEGSVEAVTSPHV</sequence>
<dbReference type="Proteomes" id="UP000001116">
    <property type="component" value="Chromosome"/>
</dbReference>
<reference evidence="2" key="1">
    <citation type="journal article" date="2008" name="PLoS ONE">
        <title>Survival in nuclear waste, extreme resistance, and potential applications gleaned from the genome sequence of Kineococcus radiotolerans SRS30216.</title>
        <authorList>
            <person name="Bagwell C.E."/>
            <person name="Bhat S."/>
            <person name="Hawkins G.M."/>
            <person name="Smith B.W."/>
            <person name="Biswas T."/>
            <person name="Hoover T.R."/>
            <person name="Saunders E."/>
            <person name="Han C.S."/>
            <person name="Tsodikov O.V."/>
            <person name="Shimkets L.J."/>
        </authorList>
    </citation>
    <scope>NUCLEOTIDE SEQUENCE [LARGE SCALE GENOMIC DNA]</scope>
    <source>
        <strain evidence="2">ATCC BAA-149 / DSM 14245 / SRS30216</strain>
    </source>
</reference>
<dbReference type="KEGG" id="kra:Krad_0037"/>
<keyword evidence="2" id="KW-1185">Reference proteome</keyword>
<name>A6W3Z0_KINRD</name>
<evidence type="ECO:0000313" key="2">
    <source>
        <dbReference type="Proteomes" id="UP000001116"/>
    </source>
</evidence>
<dbReference type="EMBL" id="CP000750">
    <property type="protein sequence ID" value="ABS01529.1"/>
    <property type="molecule type" value="Genomic_DNA"/>
</dbReference>
<evidence type="ECO:0000313" key="1">
    <source>
        <dbReference type="EMBL" id="ABS01529.1"/>
    </source>
</evidence>
<evidence type="ECO:0008006" key="3">
    <source>
        <dbReference type="Google" id="ProtNLM"/>
    </source>
</evidence>
<organism evidence="1 2">
    <name type="scientific">Kineococcus radiotolerans (strain ATCC BAA-149 / DSM 14245 / SRS30216)</name>
    <dbReference type="NCBI Taxonomy" id="266940"/>
    <lineage>
        <taxon>Bacteria</taxon>
        <taxon>Bacillati</taxon>
        <taxon>Actinomycetota</taxon>
        <taxon>Actinomycetes</taxon>
        <taxon>Kineosporiales</taxon>
        <taxon>Kineosporiaceae</taxon>
        <taxon>Kineococcus</taxon>
    </lineage>
</organism>
<dbReference type="HOGENOM" id="CLU_148674_0_0_11"/>
<dbReference type="eggNOG" id="ENOG5033KUU">
    <property type="taxonomic scope" value="Bacteria"/>
</dbReference>
<proteinExistence type="predicted"/>
<accession>A6W3Z0</accession>